<dbReference type="GO" id="GO:0006355">
    <property type="term" value="P:regulation of DNA-templated transcription"/>
    <property type="evidence" value="ECO:0007669"/>
    <property type="project" value="InterPro"/>
</dbReference>
<dbReference type="InterPro" id="IPR000792">
    <property type="entry name" value="Tscrpt_reg_LuxR_C"/>
</dbReference>
<evidence type="ECO:0000313" key="6">
    <source>
        <dbReference type="EMBL" id="EDQ31936.1"/>
    </source>
</evidence>
<proteinExistence type="predicted"/>
<sequence length="260" mass="28810">MKPRPIKPADGPLPQTNAKSPVIEISSDTDLSSRKPRKSVGKIANRIDGYRLLKDLAQEYSFDDFALLRLPQSLKSANFRSIFDLHSLSEIELEMLDLEGGCSAEPVLEHLMHWAVPYELRLTSNDAIDLAKGLLRHYGINVCVAFNLPSLTLTRYAIAFFARKDTPENRNTGALMLDALACFDRLNMHLLNADNSDEFDARDAAILSLTSEGLTSQQIAVELKISEHTVNANVASMIRRLGVLNRPQLIATAIRKGLIG</sequence>
<reference evidence="6 7" key="2">
    <citation type="submission" date="2012-06" db="EMBL/GenBank/DDBJ databases">
        <authorList>
            <person name="Fiebig A."/>
        </authorList>
    </citation>
    <scope>NUCLEOTIDE SEQUENCE [LARGE SCALE GENOMIC DNA]</scope>
    <source>
        <strain evidence="6 7">DFL-43</strain>
    </source>
</reference>
<dbReference type="SUPFAM" id="SSF46894">
    <property type="entry name" value="C-terminal effector domain of the bipartite response regulators"/>
    <property type="match status" value="1"/>
</dbReference>
<organism evidence="6 7">
    <name type="scientific">Hoeflea phototrophica (strain DSM 17068 / NCIMB 14078 / DFL-43)</name>
    <dbReference type="NCBI Taxonomy" id="411684"/>
    <lineage>
        <taxon>Bacteria</taxon>
        <taxon>Pseudomonadati</taxon>
        <taxon>Pseudomonadota</taxon>
        <taxon>Alphaproteobacteria</taxon>
        <taxon>Hyphomicrobiales</taxon>
        <taxon>Rhizobiaceae</taxon>
        <taxon>Hoeflea</taxon>
    </lineage>
</organism>
<gene>
    <name evidence="6" type="ORF">HPDFL43_13265</name>
</gene>
<keyword evidence="3" id="KW-0804">Transcription</keyword>
<dbReference type="InterPro" id="IPR016032">
    <property type="entry name" value="Sig_transdc_resp-reg_C-effctor"/>
</dbReference>
<dbReference type="HOGENOM" id="CLU_072786_4_2_5"/>
<evidence type="ECO:0000259" key="5">
    <source>
        <dbReference type="PROSITE" id="PS50043"/>
    </source>
</evidence>
<dbReference type="SMART" id="SM00421">
    <property type="entry name" value="HTH_LUXR"/>
    <property type="match status" value="1"/>
</dbReference>
<keyword evidence="1" id="KW-0805">Transcription regulation</keyword>
<dbReference type="GO" id="GO:0003677">
    <property type="term" value="F:DNA binding"/>
    <property type="evidence" value="ECO:0007669"/>
    <property type="project" value="UniProtKB-KW"/>
</dbReference>
<dbReference type="STRING" id="411684.HPDFL43_13265"/>
<keyword evidence="2" id="KW-0238">DNA-binding</keyword>
<dbReference type="AlphaFoldDB" id="A9DDZ7"/>
<dbReference type="eggNOG" id="COG2197">
    <property type="taxonomic scope" value="Bacteria"/>
</dbReference>
<dbReference type="PANTHER" id="PTHR44688:SF16">
    <property type="entry name" value="DNA-BINDING TRANSCRIPTIONAL ACTIVATOR DEVR_DOSR"/>
    <property type="match status" value="1"/>
</dbReference>
<dbReference type="EMBL" id="ABIA03000004">
    <property type="protein sequence ID" value="EDQ31936.1"/>
    <property type="molecule type" value="Genomic_DNA"/>
</dbReference>
<accession>A9DDZ7</accession>
<dbReference type="CDD" id="cd06170">
    <property type="entry name" value="LuxR_C_like"/>
    <property type="match status" value="1"/>
</dbReference>
<reference evidence="6 7" key="1">
    <citation type="submission" date="2007-10" db="EMBL/GenBank/DDBJ databases">
        <authorList>
            <person name="Wagner-Dobler I."/>
            <person name="Ferriera S."/>
            <person name="Johnson J."/>
            <person name="Kravitz S."/>
            <person name="Beeson K."/>
            <person name="Sutton G."/>
            <person name="Rogers Y.-H."/>
            <person name="Friedman R."/>
            <person name="Frazier M."/>
            <person name="Venter J.C."/>
        </authorList>
    </citation>
    <scope>NUCLEOTIDE SEQUENCE [LARGE SCALE GENOMIC DNA]</scope>
    <source>
        <strain evidence="6 7">DFL-43</strain>
    </source>
</reference>
<dbReference type="Gene3D" id="1.10.10.10">
    <property type="entry name" value="Winged helix-like DNA-binding domain superfamily/Winged helix DNA-binding domain"/>
    <property type="match status" value="1"/>
</dbReference>
<dbReference type="InterPro" id="IPR036388">
    <property type="entry name" value="WH-like_DNA-bd_sf"/>
</dbReference>
<dbReference type="OrthoDB" id="7170628at2"/>
<comment type="caution">
    <text evidence="6">The sequence shown here is derived from an EMBL/GenBank/DDBJ whole genome shotgun (WGS) entry which is preliminary data.</text>
</comment>
<dbReference type="Pfam" id="PF00196">
    <property type="entry name" value="GerE"/>
    <property type="match status" value="1"/>
</dbReference>
<dbReference type="Proteomes" id="UP000004291">
    <property type="component" value="Chromosome"/>
</dbReference>
<evidence type="ECO:0000256" key="1">
    <source>
        <dbReference type="ARBA" id="ARBA00023015"/>
    </source>
</evidence>
<dbReference type="PROSITE" id="PS00622">
    <property type="entry name" value="HTH_LUXR_1"/>
    <property type="match status" value="1"/>
</dbReference>
<evidence type="ECO:0000256" key="2">
    <source>
        <dbReference type="ARBA" id="ARBA00023125"/>
    </source>
</evidence>
<dbReference type="PANTHER" id="PTHR44688">
    <property type="entry name" value="DNA-BINDING TRANSCRIPTIONAL ACTIVATOR DEVR_DOSR"/>
    <property type="match status" value="1"/>
</dbReference>
<evidence type="ECO:0000313" key="7">
    <source>
        <dbReference type="Proteomes" id="UP000004291"/>
    </source>
</evidence>
<dbReference type="PRINTS" id="PR00038">
    <property type="entry name" value="HTHLUXR"/>
</dbReference>
<name>A9DDZ7_HOEPD</name>
<feature type="region of interest" description="Disordered" evidence="4">
    <location>
        <begin position="1"/>
        <end position="38"/>
    </location>
</feature>
<protein>
    <submittedName>
        <fullName evidence="6">Response regulator</fullName>
    </submittedName>
</protein>
<keyword evidence="7" id="KW-1185">Reference proteome</keyword>
<feature type="domain" description="HTH luxR-type" evidence="5">
    <location>
        <begin position="192"/>
        <end position="257"/>
    </location>
</feature>
<evidence type="ECO:0000256" key="3">
    <source>
        <dbReference type="ARBA" id="ARBA00023163"/>
    </source>
</evidence>
<evidence type="ECO:0000256" key="4">
    <source>
        <dbReference type="SAM" id="MobiDB-lite"/>
    </source>
</evidence>
<dbReference type="PROSITE" id="PS50043">
    <property type="entry name" value="HTH_LUXR_2"/>
    <property type="match status" value="1"/>
</dbReference>